<dbReference type="Proteomes" id="UP001430374">
    <property type="component" value="Unassembled WGS sequence"/>
</dbReference>
<organism evidence="1 2">
    <name type="scientific">Chryseobacterium indicum</name>
    <dbReference type="NCBI Taxonomy" id="2766954"/>
    <lineage>
        <taxon>Bacteria</taxon>
        <taxon>Pseudomonadati</taxon>
        <taxon>Bacteroidota</taxon>
        <taxon>Flavobacteriia</taxon>
        <taxon>Flavobacteriales</taxon>
        <taxon>Weeksellaceae</taxon>
        <taxon>Chryseobacterium group</taxon>
        <taxon>Chryseobacterium</taxon>
    </lineage>
</organism>
<accession>A0ABS9C8U2</accession>
<sequence length="84" mass="9853">MEIDPKKVPVMKKHCSTCPFKLNEKGLYQDMKLANEVIKRTLFQAHQICHGTEGENREPNHRCKGAFDHNMEIYKRLGFDHLVE</sequence>
<protein>
    <submittedName>
        <fullName evidence="1">Uncharacterized protein</fullName>
    </submittedName>
</protein>
<evidence type="ECO:0000313" key="2">
    <source>
        <dbReference type="Proteomes" id="UP001430374"/>
    </source>
</evidence>
<dbReference type="RefSeq" id="WP_235132335.1">
    <property type="nucleotide sequence ID" value="NZ_JACSGT010000002.1"/>
</dbReference>
<reference evidence="1" key="1">
    <citation type="submission" date="2021-08" db="EMBL/GenBank/DDBJ databases">
        <title>Complete genome sequence of Chryseobacterium sp strain PS-8.</title>
        <authorList>
            <person name="Das S.K."/>
        </authorList>
    </citation>
    <scope>NUCLEOTIDE SEQUENCE</scope>
    <source>
        <strain evidence="1">PS-8</strain>
    </source>
</reference>
<name>A0ABS9C8U2_9FLAO</name>
<dbReference type="EMBL" id="JACSGT010000002">
    <property type="protein sequence ID" value="MCF2220986.1"/>
    <property type="molecule type" value="Genomic_DNA"/>
</dbReference>
<proteinExistence type="predicted"/>
<evidence type="ECO:0000313" key="1">
    <source>
        <dbReference type="EMBL" id="MCF2220986.1"/>
    </source>
</evidence>
<comment type="caution">
    <text evidence="1">The sequence shown here is derived from an EMBL/GenBank/DDBJ whole genome shotgun (WGS) entry which is preliminary data.</text>
</comment>
<gene>
    <name evidence="1" type="ORF">H9Q08_17005</name>
</gene>
<keyword evidence="2" id="KW-1185">Reference proteome</keyword>